<evidence type="ECO:0000256" key="1">
    <source>
        <dbReference type="SAM" id="MobiDB-lite"/>
    </source>
</evidence>
<sequence length="104" mass="11465">MEEDVDQFDDVECSEEPVAAPGGAELPFEQSIGRNMMVLRSLEDAAIQYQEMMGVLIDEDHGPYAAVVASDWVRLVSALEVRFATLIPEAANMKVSANMSRFLV</sequence>
<feature type="compositionally biased region" description="Acidic residues" evidence="1">
    <location>
        <begin position="1"/>
        <end position="15"/>
    </location>
</feature>
<accession>A0A229WN55</accession>
<protein>
    <submittedName>
        <fullName evidence="2">Uncharacterized protein</fullName>
    </submittedName>
</protein>
<comment type="caution">
    <text evidence="2">The sequence shown here is derived from an EMBL/GenBank/DDBJ whole genome shotgun (WGS) entry which is preliminary data.</text>
</comment>
<feature type="region of interest" description="Disordered" evidence="1">
    <location>
        <begin position="1"/>
        <end position="25"/>
    </location>
</feature>
<dbReference type="Proteomes" id="UP000813423">
    <property type="component" value="Unassembled WGS sequence"/>
</dbReference>
<name>A0A229WN55_ASPFM</name>
<reference evidence="2" key="1">
    <citation type="submission" date="2021-08" db="EMBL/GenBank/DDBJ databases">
        <title>Global Aspergillus fumigatus from environmental and clinical sources.</title>
        <authorList>
            <person name="Barber A."/>
            <person name="Sae-Ong T."/>
        </authorList>
    </citation>
    <scope>NUCLEOTIDE SEQUENCE</scope>
    <source>
        <strain evidence="2">NRZ-2016-071</strain>
    </source>
</reference>
<evidence type="ECO:0000313" key="3">
    <source>
        <dbReference type="Proteomes" id="UP000813423"/>
    </source>
</evidence>
<dbReference type="EMBL" id="JAIBSC010000080">
    <property type="protein sequence ID" value="KAH1899944.1"/>
    <property type="molecule type" value="Genomic_DNA"/>
</dbReference>
<organism evidence="2 3">
    <name type="scientific">Aspergillus fumigatus</name>
    <name type="common">Neosartorya fumigata</name>
    <dbReference type="NCBI Taxonomy" id="746128"/>
    <lineage>
        <taxon>Eukaryota</taxon>
        <taxon>Fungi</taxon>
        <taxon>Dikarya</taxon>
        <taxon>Ascomycota</taxon>
        <taxon>Pezizomycotina</taxon>
        <taxon>Eurotiomycetes</taxon>
        <taxon>Eurotiomycetidae</taxon>
        <taxon>Eurotiales</taxon>
        <taxon>Aspergillaceae</taxon>
        <taxon>Aspergillus</taxon>
        <taxon>Aspergillus subgen. Fumigati</taxon>
    </lineage>
</organism>
<proteinExistence type="predicted"/>
<evidence type="ECO:0000313" key="2">
    <source>
        <dbReference type="EMBL" id="KAH1899944.1"/>
    </source>
</evidence>
<gene>
    <name evidence="2" type="ORF">KXV57_008820</name>
</gene>
<dbReference type="AlphaFoldDB" id="A0A229WN55"/>